<feature type="coiled-coil region" evidence="1">
    <location>
        <begin position="108"/>
        <end position="195"/>
    </location>
</feature>
<evidence type="ECO:0000313" key="3">
    <source>
        <dbReference type="EMBL" id="KAK1676061.1"/>
    </source>
</evidence>
<evidence type="ECO:0000256" key="2">
    <source>
        <dbReference type="SAM" id="MobiDB-lite"/>
    </source>
</evidence>
<keyword evidence="4" id="KW-1185">Reference proteome</keyword>
<dbReference type="GeneID" id="85463957"/>
<dbReference type="EMBL" id="JAHMHR010000019">
    <property type="protein sequence ID" value="KAK1676061.1"/>
    <property type="molecule type" value="Genomic_DNA"/>
</dbReference>
<sequence length="482" mass="55030">MAEHTLESLIVIDDTDADSPVRSPKEKPCEAETSQPTNMDSPREKMPIAHRERQTPLSPRQRLHRRLWKSFLSRNLEAIHWEKKNVRYSGSVSHHQKRTVVIILKAKVALQAQRIEDLSNRLRKCEQEKQELEDFLDKTDDDAADMERKLALALEKAADTEAELAQRESNHRDAMNNLNHECEKLLERTTKLEVQFAACEDTRLKSQPLANSSKVSDESTTAIWAKMQYNIDYLANHVLTGCPQERDLKDGSISDSCFLSSNGINDSIEQHQDEDMRAFVVEHYIWEAVIGRFFDTGVDGTYGKAWAGTIGMCFTTCIEKLISIFYRRQMEPTRVFNCKAEIGDMIGQLIGIDEAELLRVEHMEIMAFAKFIPTDCSGYQAKVEKLYKNIHKIFDNALELRAIFMASEAYFYTDWCRKRIAVGARIRFEDKSMKAEAWEKEPRGNGSTVLLNISPALMKVGTADGDSYGSDLMLVKARVVCD</sequence>
<name>A0AAJ0ALE2_9PEZI</name>
<feature type="compositionally biased region" description="Basic and acidic residues" evidence="2">
    <location>
        <begin position="41"/>
        <end position="54"/>
    </location>
</feature>
<feature type="region of interest" description="Disordered" evidence="2">
    <location>
        <begin position="1"/>
        <end position="60"/>
    </location>
</feature>
<organism evidence="3 4">
    <name type="scientific">Colletotrichum godetiae</name>
    <dbReference type="NCBI Taxonomy" id="1209918"/>
    <lineage>
        <taxon>Eukaryota</taxon>
        <taxon>Fungi</taxon>
        <taxon>Dikarya</taxon>
        <taxon>Ascomycota</taxon>
        <taxon>Pezizomycotina</taxon>
        <taxon>Sordariomycetes</taxon>
        <taxon>Hypocreomycetidae</taxon>
        <taxon>Glomerellales</taxon>
        <taxon>Glomerellaceae</taxon>
        <taxon>Colletotrichum</taxon>
        <taxon>Colletotrichum acutatum species complex</taxon>
    </lineage>
</organism>
<proteinExistence type="predicted"/>
<evidence type="ECO:0000256" key="1">
    <source>
        <dbReference type="SAM" id="Coils"/>
    </source>
</evidence>
<dbReference type="AlphaFoldDB" id="A0AAJ0ALE2"/>
<dbReference type="Proteomes" id="UP001224890">
    <property type="component" value="Unassembled WGS sequence"/>
</dbReference>
<keyword evidence="1" id="KW-0175">Coiled coil</keyword>
<comment type="caution">
    <text evidence="3">The sequence shown here is derived from an EMBL/GenBank/DDBJ whole genome shotgun (WGS) entry which is preliminary data.</text>
</comment>
<reference evidence="3" key="1">
    <citation type="submission" date="2021-06" db="EMBL/GenBank/DDBJ databases">
        <title>Comparative genomics, transcriptomics and evolutionary studies reveal genomic signatures of adaptation to plant cell wall in hemibiotrophic fungi.</title>
        <authorList>
            <consortium name="DOE Joint Genome Institute"/>
            <person name="Baroncelli R."/>
            <person name="Diaz J.F."/>
            <person name="Benocci T."/>
            <person name="Peng M."/>
            <person name="Battaglia E."/>
            <person name="Haridas S."/>
            <person name="Andreopoulos W."/>
            <person name="Labutti K."/>
            <person name="Pangilinan J."/>
            <person name="Floch G.L."/>
            <person name="Makela M.R."/>
            <person name="Henrissat B."/>
            <person name="Grigoriev I.V."/>
            <person name="Crouch J.A."/>
            <person name="De Vries R.P."/>
            <person name="Sukno S.A."/>
            <person name="Thon M.R."/>
        </authorList>
    </citation>
    <scope>NUCLEOTIDE SEQUENCE</scope>
    <source>
        <strain evidence="3">CBS 193.32</strain>
    </source>
</reference>
<protein>
    <submittedName>
        <fullName evidence="3">Uncharacterized protein</fullName>
    </submittedName>
</protein>
<evidence type="ECO:0000313" key="4">
    <source>
        <dbReference type="Proteomes" id="UP001224890"/>
    </source>
</evidence>
<dbReference type="RefSeq" id="XP_060430064.1">
    <property type="nucleotide sequence ID" value="XM_060579431.1"/>
</dbReference>
<accession>A0AAJ0ALE2</accession>
<gene>
    <name evidence="3" type="ORF">BDP55DRAFT_728398</name>
</gene>